<dbReference type="SUPFAM" id="SSF54427">
    <property type="entry name" value="NTF2-like"/>
    <property type="match status" value="1"/>
</dbReference>
<dbReference type="Proteomes" id="UP001165367">
    <property type="component" value="Unassembled WGS sequence"/>
</dbReference>
<protein>
    <submittedName>
        <fullName evidence="2">Nuclear transport factor 2 family protein</fullName>
    </submittedName>
</protein>
<accession>A0ABS9KSC7</accession>
<feature type="domain" description="SnoaL-like" evidence="1">
    <location>
        <begin position="11"/>
        <end position="123"/>
    </location>
</feature>
<organism evidence="2 3">
    <name type="scientific">Terrimonas ginsenosidimutans</name>
    <dbReference type="NCBI Taxonomy" id="2908004"/>
    <lineage>
        <taxon>Bacteria</taxon>
        <taxon>Pseudomonadati</taxon>
        <taxon>Bacteroidota</taxon>
        <taxon>Chitinophagia</taxon>
        <taxon>Chitinophagales</taxon>
        <taxon>Chitinophagaceae</taxon>
        <taxon>Terrimonas</taxon>
    </lineage>
</organism>
<evidence type="ECO:0000313" key="3">
    <source>
        <dbReference type="Proteomes" id="UP001165367"/>
    </source>
</evidence>
<dbReference type="EMBL" id="JAKLTR010000007">
    <property type="protein sequence ID" value="MCG2615237.1"/>
    <property type="molecule type" value="Genomic_DNA"/>
</dbReference>
<dbReference type="InterPro" id="IPR037401">
    <property type="entry name" value="SnoaL-like"/>
</dbReference>
<dbReference type="InterPro" id="IPR032710">
    <property type="entry name" value="NTF2-like_dom_sf"/>
</dbReference>
<comment type="caution">
    <text evidence="2">The sequence shown here is derived from an EMBL/GenBank/DDBJ whole genome shotgun (WGS) entry which is preliminary data.</text>
</comment>
<keyword evidence="3" id="KW-1185">Reference proteome</keyword>
<evidence type="ECO:0000259" key="1">
    <source>
        <dbReference type="Pfam" id="PF12680"/>
    </source>
</evidence>
<reference evidence="2" key="1">
    <citation type="submission" date="2022-01" db="EMBL/GenBank/DDBJ databases">
        <authorList>
            <person name="Jo J.-H."/>
            <person name="Im W.-T."/>
        </authorList>
    </citation>
    <scope>NUCLEOTIDE SEQUENCE</scope>
    <source>
        <strain evidence="2">NA20</strain>
    </source>
</reference>
<name>A0ABS9KSC7_9BACT</name>
<sequence>MSTKQTNEEIIRHLYEVAEIQDSKQFATLFADDGYFWDVSADKKYYGKDTGMVVDIYAKAFPDMHRELLRVYPADAQNMVMVELTLNGTHNGPLQLPTGVIEATGRKINTPCADFFLVEDGKVKFFHCYTAATILLKQIGALG</sequence>
<dbReference type="Pfam" id="PF12680">
    <property type="entry name" value="SnoaL_2"/>
    <property type="match status" value="1"/>
</dbReference>
<dbReference type="RefSeq" id="WP_237872404.1">
    <property type="nucleotide sequence ID" value="NZ_JAKLTR010000007.1"/>
</dbReference>
<dbReference type="Gene3D" id="3.10.450.50">
    <property type="match status" value="1"/>
</dbReference>
<evidence type="ECO:0000313" key="2">
    <source>
        <dbReference type="EMBL" id="MCG2615237.1"/>
    </source>
</evidence>
<gene>
    <name evidence="2" type="ORF">LZZ85_13130</name>
</gene>
<proteinExistence type="predicted"/>